<name>A0A318Y3S3_9FIRM</name>
<evidence type="ECO:0000256" key="7">
    <source>
        <dbReference type="HAMAP-Rule" id="MF_00210"/>
    </source>
</evidence>
<comment type="subunit">
    <text evidence="7">Monomer.</text>
</comment>
<dbReference type="Pfam" id="PF00275">
    <property type="entry name" value="EPSP_synthase"/>
    <property type="match status" value="1"/>
</dbReference>
<dbReference type="UniPathway" id="UPA00053">
    <property type="reaction ID" value="UER00089"/>
</dbReference>
<organism evidence="9 10">
    <name type="scientific">Ruminiclostridium sufflavum DSM 19573</name>
    <dbReference type="NCBI Taxonomy" id="1121337"/>
    <lineage>
        <taxon>Bacteria</taxon>
        <taxon>Bacillati</taxon>
        <taxon>Bacillota</taxon>
        <taxon>Clostridia</taxon>
        <taxon>Eubacteriales</taxon>
        <taxon>Oscillospiraceae</taxon>
        <taxon>Ruminiclostridium</taxon>
    </lineage>
</organism>
<comment type="function">
    <text evidence="7">Catalyzes the transfer of the enolpyruvyl moiety of phosphoenolpyruvate (PEP) to the 5-hydroxyl of shikimate-3-phosphate (S3P) to produce enolpyruvyl shikimate-3-phosphate and inorganic phosphate.</text>
</comment>
<comment type="similarity">
    <text evidence="2 7">Belongs to the EPSP synthase family.</text>
</comment>
<dbReference type="GO" id="GO:0003866">
    <property type="term" value="F:3-phosphoshikimate 1-carboxyvinyltransferase activity"/>
    <property type="evidence" value="ECO:0007669"/>
    <property type="project" value="UniProtKB-UniRule"/>
</dbReference>
<dbReference type="EC" id="2.5.1.19" evidence="7"/>
<comment type="subcellular location">
    <subcellularLocation>
        <location evidence="7">Cytoplasm</location>
    </subcellularLocation>
</comment>
<accession>A0A318Y3S3</accession>
<feature type="binding site" evidence="7">
    <location>
        <position position="25"/>
    </location>
    <ligand>
        <name>3-phosphoshikimate</name>
        <dbReference type="ChEBI" id="CHEBI:145989"/>
    </ligand>
</feature>
<evidence type="ECO:0000256" key="6">
    <source>
        <dbReference type="ARBA" id="ARBA00044633"/>
    </source>
</evidence>
<dbReference type="CDD" id="cd01556">
    <property type="entry name" value="EPSP_synthase"/>
    <property type="match status" value="1"/>
</dbReference>
<dbReference type="NCBIfam" id="TIGR01356">
    <property type="entry name" value="aroA"/>
    <property type="match status" value="1"/>
</dbReference>
<feature type="binding site" evidence="7">
    <location>
        <position position="20"/>
    </location>
    <ligand>
        <name>phosphoenolpyruvate</name>
        <dbReference type="ChEBI" id="CHEBI:58702"/>
    </ligand>
</feature>
<comment type="catalytic activity">
    <reaction evidence="6">
        <text>3-phosphoshikimate + phosphoenolpyruvate = 5-O-(1-carboxyvinyl)-3-phosphoshikimate + phosphate</text>
        <dbReference type="Rhea" id="RHEA:21256"/>
        <dbReference type="ChEBI" id="CHEBI:43474"/>
        <dbReference type="ChEBI" id="CHEBI:57701"/>
        <dbReference type="ChEBI" id="CHEBI:58702"/>
        <dbReference type="ChEBI" id="CHEBI:145989"/>
        <dbReference type="EC" id="2.5.1.19"/>
    </reaction>
    <physiologicalReaction direction="left-to-right" evidence="6">
        <dbReference type="Rhea" id="RHEA:21257"/>
    </physiologicalReaction>
</comment>
<feature type="domain" description="Enolpyruvate transferase" evidence="8">
    <location>
        <begin position="7"/>
        <end position="410"/>
    </location>
</feature>
<dbReference type="Proteomes" id="UP000248132">
    <property type="component" value="Unassembled WGS sequence"/>
</dbReference>
<feature type="binding site" evidence="7">
    <location>
        <position position="164"/>
    </location>
    <ligand>
        <name>3-phosphoshikimate</name>
        <dbReference type="ChEBI" id="CHEBI:145989"/>
    </ligand>
</feature>
<dbReference type="SUPFAM" id="SSF55205">
    <property type="entry name" value="EPT/RTPC-like"/>
    <property type="match status" value="1"/>
</dbReference>
<dbReference type="GO" id="GO:0009073">
    <property type="term" value="P:aromatic amino acid family biosynthetic process"/>
    <property type="evidence" value="ECO:0007669"/>
    <property type="project" value="UniProtKB-KW"/>
</dbReference>
<evidence type="ECO:0000256" key="4">
    <source>
        <dbReference type="ARBA" id="ARBA00022679"/>
    </source>
</evidence>
<feature type="binding site" evidence="7">
    <location>
        <position position="305"/>
    </location>
    <ligand>
        <name>3-phosphoshikimate</name>
        <dbReference type="ChEBI" id="CHEBI:145989"/>
    </ligand>
</feature>
<evidence type="ECO:0000313" key="9">
    <source>
        <dbReference type="EMBL" id="PYG86671.1"/>
    </source>
</evidence>
<reference evidence="9 10" key="1">
    <citation type="submission" date="2018-06" db="EMBL/GenBank/DDBJ databases">
        <title>Genomic Encyclopedia of Type Strains, Phase I: the one thousand microbial genomes (KMG-I) project.</title>
        <authorList>
            <person name="Kyrpides N."/>
        </authorList>
    </citation>
    <scope>NUCLEOTIDE SEQUENCE [LARGE SCALE GENOMIC DNA]</scope>
    <source>
        <strain evidence="9 10">DSM 19573</strain>
    </source>
</reference>
<feature type="binding site" evidence="7">
    <location>
        <position position="165"/>
    </location>
    <ligand>
        <name>phosphoenolpyruvate</name>
        <dbReference type="ChEBI" id="CHEBI:58702"/>
    </ligand>
</feature>
<dbReference type="InterPro" id="IPR013792">
    <property type="entry name" value="RNA3'P_cycl/enolpyr_Trfase_a/b"/>
</dbReference>
<keyword evidence="10" id="KW-1185">Reference proteome</keyword>
<keyword evidence="4 7" id="KW-0808">Transferase</keyword>
<keyword evidence="5 7" id="KW-0057">Aromatic amino acid biosynthesis</keyword>
<feature type="binding site" evidence="7">
    <location>
        <position position="377"/>
    </location>
    <ligand>
        <name>phosphoenolpyruvate</name>
        <dbReference type="ChEBI" id="CHEBI:58702"/>
    </ligand>
</feature>
<feature type="binding site" evidence="7">
    <location>
        <position position="119"/>
    </location>
    <ligand>
        <name>phosphoenolpyruvate</name>
        <dbReference type="ChEBI" id="CHEBI:58702"/>
    </ligand>
</feature>
<dbReference type="InterPro" id="IPR001986">
    <property type="entry name" value="Enolpyruvate_Tfrase_dom"/>
</dbReference>
<evidence type="ECO:0000256" key="1">
    <source>
        <dbReference type="ARBA" id="ARBA00004811"/>
    </source>
</evidence>
<dbReference type="GO" id="GO:0009423">
    <property type="term" value="P:chorismate biosynthetic process"/>
    <property type="evidence" value="ECO:0007669"/>
    <property type="project" value="UniProtKB-UniRule"/>
</dbReference>
<dbReference type="GO" id="GO:0008652">
    <property type="term" value="P:amino acid biosynthetic process"/>
    <property type="evidence" value="ECO:0007669"/>
    <property type="project" value="UniProtKB-KW"/>
</dbReference>
<dbReference type="InterPro" id="IPR036968">
    <property type="entry name" value="Enolpyruvate_Tfrase_sf"/>
</dbReference>
<sequence>MILKAFQSDVNGMISIPGSKSHTIRALFFAALADGKSEIRNPLVSSDSNSAVNLCKAFGASYDWDNNCYIAKGVGGNPGIPEDVIDVGNSGTSLRLGMMTAALVQGCTVFTGDYQIRKRQIGPLVQAINSLGGQAFTTRANDSAPVVVKGRASGGFTRLDAVTSQYLSSILINAPLLEKDTHIEVIRLNEVPYVEITLWWMDKFGIKYSHNNMKEFYIPGQQQYSPFKCAIPGDFSSATFFMVLSAISGQELKLTNLDMSDPQGDKKVLSVLEDMGAKVTYHKDEIIVKGEKLQGREIDMNAIPDALPAMAVAACFAEGETRLLNVPQARLKETDRISVMCSELTKMGADIEELPDGLIIRESKLKGCRVNGHDDHRIVMSLAIAGLNSPGETIIDTAEAMNITFPGFVDCIRDCGGRIELLEDEQPA</sequence>
<dbReference type="EMBL" id="QKMR01000018">
    <property type="protein sequence ID" value="PYG86671.1"/>
    <property type="molecule type" value="Genomic_DNA"/>
</dbReference>
<evidence type="ECO:0000259" key="8">
    <source>
        <dbReference type="Pfam" id="PF00275"/>
    </source>
</evidence>
<dbReference type="PANTHER" id="PTHR21090">
    <property type="entry name" value="AROM/DEHYDROQUINATE SYNTHASE"/>
    <property type="match status" value="1"/>
</dbReference>
<feature type="binding site" evidence="7">
    <location>
        <position position="328"/>
    </location>
    <ligand>
        <name>3-phosphoshikimate</name>
        <dbReference type="ChEBI" id="CHEBI:145989"/>
    </ligand>
</feature>
<dbReference type="GO" id="GO:0005737">
    <property type="term" value="C:cytoplasm"/>
    <property type="evidence" value="ECO:0007669"/>
    <property type="project" value="UniProtKB-SubCell"/>
</dbReference>
<dbReference type="RefSeq" id="WP_110462884.1">
    <property type="nucleotide sequence ID" value="NZ_QKMR01000018.1"/>
</dbReference>
<comment type="caution">
    <text evidence="7">Lacks conserved residue(s) required for the propagation of feature annotation.</text>
</comment>
<feature type="active site" description="Proton acceptor" evidence="7">
    <location>
        <position position="305"/>
    </location>
</feature>
<feature type="binding site" evidence="7">
    <location>
        <position position="91"/>
    </location>
    <ligand>
        <name>phosphoenolpyruvate</name>
        <dbReference type="ChEBI" id="CHEBI:58702"/>
    </ligand>
</feature>
<gene>
    <name evidence="7" type="primary">aroA</name>
    <name evidence="9" type="ORF">LY28_02890</name>
</gene>
<feature type="binding site" evidence="7">
    <location>
        <position position="20"/>
    </location>
    <ligand>
        <name>3-phosphoshikimate</name>
        <dbReference type="ChEBI" id="CHEBI:145989"/>
    </ligand>
</feature>
<comment type="caution">
    <text evidence="9">The sequence shown here is derived from an EMBL/GenBank/DDBJ whole genome shotgun (WGS) entry which is preliminary data.</text>
</comment>
<dbReference type="InterPro" id="IPR006264">
    <property type="entry name" value="EPSP_synthase"/>
</dbReference>
<protein>
    <recommendedName>
        <fullName evidence="7">3-phosphoshikimate 1-carboxyvinyltransferase</fullName>
        <ecNumber evidence="7">2.5.1.19</ecNumber>
    </recommendedName>
    <alternativeName>
        <fullName evidence="7">5-enolpyruvylshikimate-3-phosphate synthase</fullName>
        <shortName evidence="7">EPSP synthase</shortName>
        <shortName evidence="7">EPSPS</shortName>
    </alternativeName>
</protein>
<comment type="pathway">
    <text evidence="1 7">Metabolic intermediate biosynthesis; chorismate biosynthesis; chorismate from D-erythrose 4-phosphate and phosphoenolpyruvate: step 6/7.</text>
</comment>
<dbReference type="AlphaFoldDB" id="A0A318Y3S3"/>
<keyword evidence="3 7" id="KW-0028">Amino-acid biosynthesis</keyword>
<dbReference type="OrthoDB" id="9809920at2"/>
<dbReference type="InterPro" id="IPR023193">
    <property type="entry name" value="EPSP_synthase_CS"/>
</dbReference>
<dbReference type="HAMAP" id="MF_00210">
    <property type="entry name" value="EPSP_synth"/>
    <property type="match status" value="1"/>
</dbReference>
<feature type="binding site" evidence="7">
    <location>
        <position position="165"/>
    </location>
    <ligand>
        <name>3-phosphoshikimate</name>
        <dbReference type="ChEBI" id="CHEBI:145989"/>
    </ligand>
</feature>
<dbReference type="PROSITE" id="PS00885">
    <property type="entry name" value="EPSP_SYNTHASE_2"/>
    <property type="match status" value="1"/>
</dbReference>
<evidence type="ECO:0000313" key="10">
    <source>
        <dbReference type="Proteomes" id="UP000248132"/>
    </source>
</evidence>
<evidence type="ECO:0000256" key="2">
    <source>
        <dbReference type="ARBA" id="ARBA00009948"/>
    </source>
</evidence>
<evidence type="ECO:0000256" key="5">
    <source>
        <dbReference type="ARBA" id="ARBA00023141"/>
    </source>
</evidence>
<keyword evidence="7" id="KW-0963">Cytoplasm</keyword>
<dbReference type="PANTHER" id="PTHR21090:SF5">
    <property type="entry name" value="PENTAFUNCTIONAL AROM POLYPEPTIDE"/>
    <property type="match status" value="1"/>
</dbReference>
<proteinExistence type="inferred from homology"/>
<evidence type="ECO:0000256" key="3">
    <source>
        <dbReference type="ARBA" id="ARBA00022605"/>
    </source>
</evidence>
<dbReference type="PIRSF" id="PIRSF000505">
    <property type="entry name" value="EPSPS"/>
    <property type="match status" value="1"/>
</dbReference>
<feature type="binding site" evidence="7">
    <location>
        <position position="21"/>
    </location>
    <ligand>
        <name>3-phosphoshikimate</name>
        <dbReference type="ChEBI" id="CHEBI:145989"/>
    </ligand>
</feature>
<feature type="binding site" evidence="7">
    <location>
        <position position="163"/>
    </location>
    <ligand>
        <name>3-phosphoshikimate</name>
        <dbReference type="ChEBI" id="CHEBI:145989"/>
    </ligand>
</feature>
<dbReference type="Gene3D" id="3.65.10.10">
    <property type="entry name" value="Enolpyruvate transferase domain"/>
    <property type="match status" value="2"/>
</dbReference>
<feature type="binding site" evidence="7">
    <location>
        <position position="336"/>
    </location>
    <ligand>
        <name>phosphoenolpyruvate</name>
        <dbReference type="ChEBI" id="CHEBI:58702"/>
    </ligand>
</feature>
<feature type="binding site" evidence="7">
    <location>
        <position position="332"/>
    </location>
    <ligand>
        <name>3-phosphoshikimate</name>
        <dbReference type="ChEBI" id="CHEBI:145989"/>
    </ligand>
</feature>